<evidence type="ECO:0000256" key="7">
    <source>
        <dbReference type="ARBA" id="ARBA00023065"/>
    </source>
</evidence>
<keyword evidence="4 12" id="KW-0812">Transmembrane</keyword>
<evidence type="ECO:0000313" key="14">
    <source>
        <dbReference type="Proteomes" id="UP001596030"/>
    </source>
</evidence>
<dbReference type="Pfam" id="PF02537">
    <property type="entry name" value="CRCB"/>
    <property type="match status" value="1"/>
</dbReference>
<keyword evidence="3" id="KW-0997">Cell inner membrane</keyword>
<feature type="transmembrane region" description="Helical" evidence="12">
    <location>
        <begin position="65"/>
        <end position="83"/>
    </location>
</feature>
<comment type="subcellular location">
    <subcellularLocation>
        <location evidence="1 12">Cell membrane</location>
        <topology evidence="1 12">Multi-pass membrane protein</topology>
    </subcellularLocation>
</comment>
<protein>
    <recommendedName>
        <fullName evidence="12">Fluoride-specific ion channel FluC</fullName>
    </recommendedName>
</protein>
<comment type="function">
    <text evidence="12">Fluoride-specific ion channel. Important for reducing fluoride concentration in the cell, thus reducing its toxicity.</text>
</comment>
<evidence type="ECO:0000256" key="3">
    <source>
        <dbReference type="ARBA" id="ARBA00022519"/>
    </source>
</evidence>
<comment type="catalytic activity">
    <reaction evidence="11">
        <text>fluoride(in) = fluoride(out)</text>
        <dbReference type="Rhea" id="RHEA:76159"/>
        <dbReference type="ChEBI" id="CHEBI:17051"/>
    </reaction>
    <physiologicalReaction direction="left-to-right" evidence="11">
        <dbReference type="Rhea" id="RHEA:76160"/>
    </physiologicalReaction>
</comment>
<dbReference type="Proteomes" id="UP001596030">
    <property type="component" value="Unassembled WGS sequence"/>
</dbReference>
<evidence type="ECO:0000256" key="2">
    <source>
        <dbReference type="ARBA" id="ARBA00022475"/>
    </source>
</evidence>
<feature type="binding site" evidence="12">
    <location>
        <position position="75"/>
    </location>
    <ligand>
        <name>Na(+)</name>
        <dbReference type="ChEBI" id="CHEBI:29101"/>
        <note>structural</note>
    </ligand>
</feature>
<dbReference type="HAMAP" id="MF_00454">
    <property type="entry name" value="FluC"/>
    <property type="match status" value="1"/>
</dbReference>
<accession>A0ABV9CXT8</accession>
<evidence type="ECO:0000256" key="9">
    <source>
        <dbReference type="ARBA" id="ARBA00023303"/>
    </source>
</evidence>
<gene>
    <name evidence="12 13" type="primary">crcB</name>
    <name evidence="12" type="synonym">fluC</name>
    <name evidence="13" type="ORF">ACFO0U_01680</name>
</gene>
<evidence type="ECO:0000256" key="11">
    <source>
        <dbReference type="ARBA" id="ARBA00035585"/>
    </source>
</evidence>
<keyword evidence="7 12" id="KW-0406">Ion transport</keyword>
<proteinExistence type="inferred from homology"/>
<dbReference type="PANTHER" id="PTHR28259:SF1">
    <property type="entry name" value="FLUORIDE EXPORT PROTEIN 1-RELATED"/>
    <property type="match status" value="1"/>
</dbReference>
<evidence type="ECO:0000256" key="1">
    <source>
        <dbReference type="ARBA" id="ARBA00004651"/>
    </source>
</evidence>
<keyword evidence="12" id="KW-0479">Metal-binding</keyword>
<dbReference type="NCBIfam" id="TIGR00494">
    <property type="entry name" value="crcB"/>
    <property type="match status" value="1"/>
</dbReference>
<keyword evidence="5 12" id="KW-1133">Transmembrane helix</keyword>
<keyword evidence="6 12" id="KW-0915">Sodium</keyword>
<evidence type="ECO:0000256" key="10">
    <source>
        <dbReference type="ARBA" id="ARBA00035120"/>
    </source>
</evidence>
<dbReference type="InterPro" id="IPR003691">
    <property type="entry name" value="FluC"/>
</dbReference>
<name>A0ABV9CXT8_9GAMM</name>
<feature type="binding site" evidence="12">
    <location>
        <position position="78"/>
    </location>
    <ligand>
        <name>Na(+)</name>
        <dbReference type="ChEBI" id="CHEBI:29101"/>
        <note>structural</note>
    </ligand>
</feature>
<sequence length="132" mass="13846">MWLSIVAIGAGAALGANLRWLLGIWLNALFPAIPPGTLAANWLGAWLIGIAIAVFAQLPHLSPEWRLFVVTGFLGALTTFSTFSAEMFTNLQAGRYLMALSGIAVHVLGSLAMTGVGIATFGAIKHLTGVLK</sequence>
<dbReference type="PANTHER" id="PTHR28259">
    <property type="entry name" value="FLUORIDE EXPORT PROTEIN 1-RELATED"/>
    <property type="match status" value="1"/>
</dbReference>
<comment type="caution">
    <text evidence="13">The sequence shown here is derived from an EMBL/GenBank/DDBJ whole genome shotgun (WGS) entry which is preliminary data.</text>
</comment>
<evidence type="ECO:0000256" key="5">
    <source>
        <dbReference type="ARBA" id="ARBA00022989"/>
    </source>
</evidence>
<evidence type="ECO:0000256" key="4">
    <source>
        <dbReference type="ARBA" id="ARBA00022692"/>
    </source>
</evidence>
<evidence type="ECO:0000313" key="13">
    <source>
        <dbReference type="EMBL" id="MFC4537492.1"/>
    </source>
</evidence>
<feature type="transmembrane region" description="Helical" evidence="12">
    <location>
        <begin position="103"/>
        <end position="124"/>
    </location>
</feature>
<evidence type="ECO:0000256" key="8">
    <source>
        <dbReference type="ARBA" id="ARBA00023136"/>
    </source>
</evidence>
<dbReference type="EMBL" id="JBHSEU010000004">
    <property type="protein sequence ID" value="MFC4537492.1"/>
    <property type="molecule type" value="Genomic_DNA"/>
</dbReference>
<keyword evidence="9 12" id="KW-0407">Ion channel</keyword>
<comment type="similarity">
    <text evidence="10 12">Belongs to the fluoride channel Fluc/FEX (TC 1.A.43) family.</text>
</comment>
<keyword evidence="2 12" id="KW-1003">Cell membrane</keyword>
<organism evidence="13 14">
    <name type="scientific">Chromohalobacter sarecensis</name>
    <dbReference type="NCBI Taxonomy" id="245294"/>
    <lineage>
        <taxon>Bacteria</taxon>
        <taxon>Pseudomonadati</taxon>
        <taxon>Pseudomonadota</taxon>
        <taxon>Gammaproteobacteria</taxon>
        <taxon>Oceanospirillales</taxon>
        <taxon>Halomonadaceae</taxon>
        <taxon>Chromohalobacter</taxon>
    </lineage>
</organism>
<reference evidence="14" key="1">
    <citation type="journal article" date="2019" name="Int. J. Syst. Evol. Microbiol.">
        <title>The Global Catalogue of Microorganisms (GCM) 10K type strain sequencing project: providing services to taxonomists for standard genome sequencing and annotation.</title>
        <authorList>
            <consortium name="The Broad Institute Genomics Platform"/>
            <consortium name="The Broad Institute Genome Sequencing Center for Infectious Disease"/>
            <person name="Wu L."/>
            <person name="Ma J."/>
        </authorList>
    </citation>
    <scope>NUCLEOTIDE SEQUENCE [LARGE SCALE GENOMIC DNA]</scope>
    <source>
        <strain evidence="14">CGMCC 1.12121</strain>
    </source>
</reference>
<evidence type="ECO:0000256" key="6">
    <source>
        <dbReference type="ARBA" id="ARBA00023053"/>
    </source>
</evidence>
<feature type="transmembrane region" description="Helical" evidence="12">
    <location>
        <begin position="39"/>
        <end position="58"/>
    </location>
</feature>
<keyword evidence="8 12" id="KW-0472">Membrane</keyword>
<keyword evidence="14" id="KW-1185">Reference proteome</keyword>
<comment type="activity regulation">
    <text evidence="12">Na(+) is not transported, but it plays an essential structural role and its presence is essential for fluoride channel function.</text>
</comment>
<dbReference type="RefSeq" id="WP_246974829.1">
    <property type="nucleotide sequence ID" value="NZ_JAKGAN010000006.1"/>
</dbReference>
<dbReference type="NCBIfam" id="NF010792">
    <property type="entry name" value="PRK14196.1"/>
    <property type="match status" value="1"/>
</dbReference>
<keyword evidence="12" id="KW-0813">Transport</keyword>
<evidence type="ECO:0000256" key="12">
    <source>
        <dbReference type="HAMAP-Rule" id="MF_00454"/>
    </source>
</evidence>